<keyword evidence="3" id="KW-1185">Reference proteome</keyword>
<evidence type="ECO:0000256" key="1">
    <source>
        <dbReference type="SAM" id="MobiDB-lite"/>
    </source>
</evidence>
<dbReference type="PANTHER" id="PTHR36756">
    <property type="entry name" value="EXPRESSED PROTEIN"/>
    <property type="match status" value="1"/>
</dbReference>
<sequence>MNQLTVDRMDTSVEGIKRQLPSWMVKKVGTNHVSNSDNVGETTCSVDKGDVATENGGNRKTQKEKENAEIDHNRGASRRKSNLNAKGEAKRKRKSSQGDGSSGSTIQKKKNKGNGPMDQARKSSRKKCRNLEDHRRDSTDVIPGQASDDENDLELTVDDLMTIAEQYVKEHEYKKRQEKSNRQGESKSQIPTKSEPGTALDSCCKNTKTPSSSRETLCGSTRPGKLITTSTFQQANPAKEFLEMYFGFKPLEEEEKQSVVHNLEFTYECTRQSQDDHVGEEVVPLTKKKSTLKDKVAMFLD</sequence>
<proteinExistence type="predicted"/>
<dbReference type="Proteomes" id="UP000289738">
    <property type="component" value="Chromosome B03"/>
</dbReference>
<feature type="region of interest" description="Disordered" evidence="1">
    <location>
        <begin position="171"/>
        <end position="217"/>
    </location>
</feature>
<name>A0A445A820_ARAHY</name>
<dbReference type="EMBL" id="SDMP01000013">
    <property type="protein sequence ID" value="RYR22597.1"/>
    <property type="molecule type" value="Genomic_DNA"/>
</dbReference>
<feature type="compositionally biased region" description="Polar residues" evidence="1">
    <location>
        <begin position="31"/>
        <end position="45"/>
    </location>
</feature>
<reference evidence="2 3" key="1">
    <citation type="submission" date="2019-01" db="EMBL/GenBank/DDBJ databases">
        <title>Sequencing of cultivated peanut Arachis hypogaea provides insights into genome evolution and oil improvement.</title>
        <authorList>
            <person name="Chen X."/>
        </authorList>
    </citation>
    <scope>NUCLEOTIDE SEQUENCE [LARGE SCALE GENOMIC DNA]</scope>
    <source>
        <strain evidence="3">cv. Fuhuasheng</strain>
        <tissue evidence="2">Leaves</tissue>
    </source>
</reference>
<accession>A0A445A820</accession>
<feature type="compositionally biased region" description="Polar residues" evidence="1">
    <location>
        <begin position="204"/>
        <end position="217"/>
    </location>
</feature>
<dbReference type="AlphaFoldDB" id="A0A445A820"/>
<organism evidence="2 3">
    <name type="scientific">Arachis hypogaea</name>
    <name type="common">Peanut</name>
    <dbReference type="NCBI Taxonomy" id="3818"/>
    <lineage>
        <taxon>Eukaryota</taxon>
        <taxon>Viridiplantae</taxon>
        <taxon>Streptophyta</taxon>
        <taxon>Embryophyta</taxon>
        <taxon>Tracheophyta</taxon>
        <taxon>Spermatophyta</taxon>
        <taxon>Magnoliopsida</taxon>
        <taxon>eudicotyledons</taxon>
        <taxon>Gunneridae</taxon>
        <taxon>Pentapetalae</taxon>
        <taxon>rosids</taxon>
        <taxon>fabids</taxon>
        <taxon>Fabales</taxon>
        <taxon>Fabaceae</taxon>
        <taxon>Papilionoideae</taxon>
        <taxon>50 kb inversion clade</taxon>
        <taxon>dalbergioids sensu lato</taxon>
        <taxon>Dalbergieae</taxon>
        <taxon>Pterocarpus clade</taxon>
        <taxon>Arachis</taxon>
    </lineage>
</organism>
<feature type="compositionally biased region" description="Polar residues" evidence="1">
    <location>
        <begin position="97"/>
        <end position="106"/>
    </location>
</feature>
<comment type="caution">
    <text evidence="2">The sequence shown here is derived from an EMBL/GenBank/DDBJ whole genome shotgun (WGS) entry which is preliminary data.</text>
</comment>
<gene>
    <name evidence="2" type="ORF">Ahy_B03g067905</name>
</gene>
<evidence type="ECO:0000313" key="2">
    <source>
        <dbReference type="EMBL" id="RYR22597.1"/>
    </source>
</evidence>
<feature type="region of interest" description="Disordered" evidence="1">
    <location>
        <begin position="28"/>
        <end position="153"/>
    </location>
</feature>
<feature type="compositionally biased region" description="Basic and acidic residues" evidence="1">
    <location>
        <begin position="129"/>
        <end position="139"/>
    </location>
</feature>
<protein>
    <submittedName>
        <fullName evidence="2">Uncharacterized protein</fullName>
    </submittedName>
</protein>
<feature type="compositionally biased region" description="Basic and acidic residues" evidence="1">
    <location>
        <begin position="171"/>
        <end position="185"/>
    </location>
</feature>
<evidence type="ECO:0000313" key="3">
    <source>
        <dbReference type="Proteomes" id="UP000289738"/>
    </source>
</evidence>
<feature type="compositionally biased region" description="Basic and acidic residues" evidence="1">
    <location>
        <begin position="61"/>
        <end position="74"/>
    </location>
</feature>
<dbReference type="PANTHER" id="PTHR36756:SF1">
    <property type="entry name" value="EXPRESSED PROTEIN"/>
    <property type="match status" value="1"/>
</dbReference>